<evidence type="ECO:0000256" key="1">
    <source>
        <dbReference type="ARBA" id="ARBA00004823"/>
    </source>
</evidence>
<dbReference type="VEuPathDB" id="FungiDB:CJJ07_002143"/>
<evidence type="ECO:0000259" key="6">
    <source>
        <dbReference type="Pfam" id="PF25087"/>
    </source>
</evidence>
<evidence type="ECO:0000313" key="8">
    <source>
        <dbReference type="Proteomes" id="UP000037122"/>
    </source>
</evidence>
<proteinExistence type="inferred from homology"/>
<feature type="domain" description="Mannose-1-phosphate guanyltransferase C-terminal" evidence="6">
    <location>
        <begin position="317"/>
        <end position="428"/>
    </location>
</feature>
<evidence type="ECO:0000256" key="2">
    <source>
        <dbReference type="ARBA" id="ARBA00007274"/>
    </source>
</evidence>
<comment type="caution">
    <text evidence="7">The sequence shown here is derived from an EMBL/GenBank/DDBJ whole genome shotgun (WGS) entry which is preliminary data.</text>
</comment>
<organism evidence="7 8">
    <name type="scientific">Candidozyma auris</name>
    <name type="common">Yeast</name>
    <name type="synonym">Candida auris</name>
    <dbReference type="NCBI Taxonomy" id="498019"/>
    <lineage>
        <taxon>Eukaryota</taxon>
        <taxon>Fungi</taxon>
        <taxon>Dikarya</taxon>
        <taxon>Ascomycota</taxon>
        <taxon>Saccharomycotina</taxon>
        <taxon>Pichiomycetes</taxon>
        <taxon>Metschnikowiaceae</taxon>
        <taxon>Candidozyma</taxon>
    </lineage>
</organism>
<dbReference type="EMBL" id="LGST01000003">
    <property type="protein sequence ID" value="KNE02451.1"/>
    <property type="molecule type" value="Genomic_DNA"/>
</dbReference>
<dbReference type="VEuPathDB" id="FungiDB:B9J08_002032"/>
<dbReference type="PANTHER" id="PTHR22572">
    <property type="entry name" value="SUGAR-1-PHOSPHATE GUANYL TRANSFERASE"/>
    <property type="match status" value="1"/>
</dbReference>
<dbReference type="Pfam" id="PF00483">
    <property type="entry name" value="NTP_transferase"/>
    <property type="match status" value="1"/>
</dbReference>
<dbReference type="InterPro" id="IPR011004">
    <property type="entry name" value="Trimer_LpxA-like_sf"/>
</dbReference>
<gene>
    <name evidence="7" type="ORF">QG37_00254</name>
</gene>
<dbReference type="SUPFAM" id="SSF51161">
    <property type="entry name" value="Trimeric LpxA-like enzymes"/>
    <property type="match status" value="1"/>
</dbReference>
<dbReference type="InterPro" id="IPR005835">
    <property type="entry name" value="NTP_transferase_dom"/>
</dbReference>
<dbReference type="InterPro" id="IPR056729">
    <property type="entry name" value="GMPPB_C"/>
</dbReference>
<comment type="similarity">
    <text evidence="2">Belongs to the transferase hexapeptide repeat family.</text>
</comment>
<comment type="catalytic activity">
    <reaction evidence="4">
        <text>alpha-D-mannose 1-phosphate + GTP + H(+) = GDP-alpha-D-mannose + diphosphate</text>
        <dbReference type="Rhea" id="RHEA:15229"/>
        <dbReference type="ChEBI" id="CHEBI:15378"/>
        <dbReference type="ChEBI" id="CHEBI:33019"/>
        <dbReference type="ChEBI" id="CHEBI:37565"/>
        <dbReference type="ChEBI" id="CHEBI:57527"/>
        <dbReference type="ChEBI" id="CHEBI:58409"/>
        <dbReference type="EC" id="2.7.7.13"/>
    </reaction>
</comment>
<reference evidence="8" key="1">
    <citation type="journal article" date="2015" name="BMC Genomics">
        <title>Draft genome of a commonly misdiagnosed multidrug resistant pathogen Candida auris.</title>
        <authorList>
            <person name="Chatterjee S."/>
            <person name="Alampalli S.V."/>
            <person name="Nageshan R.K."/>
            <person name="Chettiar S.T."/>
            <person name="Joshi S."/>
            <person name="Tatu U.S."/>
        </authorList>
    </citation>
    <scope>NUCLEOTIDE SEQUENCE [LARGE SCALE GENOMIC DNA]</scope>
    <source>
        <strain evidence="8">6684</strain>
    </source>
</reference>
<dbReference type="VEuPathDB" id="FungiDB:CJI96_0002706"/>
<dbReference type="VEuPathDB" id="FungiDB:QG37_00254"/>
<dbReference type="VEuPathDB" id="FungiDB:CJJ09_003119"/>
<dbReference type="InterPro" id="IPR029044">
    <property type="entry name" value="Nucleotide-diphossugar_trans"/>
</dbReference>
<comment type="pathway">
    <text evidence="1">Nucleotide-sugar biosynthesis; GDP-alpha-D-mannose biosynthesis; GDP-alpha-D-mannose from alpha-D-mannose 1-phosphate (GTP route): step 1/1.</text>
</comment>
<evidence type="ECO:0000313" key="7">
    <source>
        <dbReference type="EMBL" id="KNE02451.1"/>
    </source>
</evidence>
<sequence>MAKAVILVGGETTGTRFRPLTMDYIKCLFPIAGKPIISHILCKLIKDLGDELEEVFLISFFKDPSKFDNYLKASKKEFPGLKVTLLTEPTPMGTGGGIFFFKDQVLGNNPESPILFIHGDIVCDYPFKEMVEFQKGSKADIAIMGVDPLVLLKEQVFQGLDKEQVLRRYGTVFSNRETHDVVHYVEKPESDSFAKFSDTNYQTSINGGIYVFGSSIFKQLEEANIKKVKSLEFKASANDLEEPYNPDILSLELDVFKGSPSMEKSNFRNFGFNKLWYQLSTPRIALAANEFFLKQDPGQLSGCITPPTKILSKLGCNECKIGPNVTIGANVTLGEGTRLKNCIICDNVTIGAHTIITNAIISLGVKVGKWCRVEGTLSAPINQASAENDSKFLGNLVVLCKDVQVSNQVFVYNSVVLPHKELKSDTKYEIVM</sequence>
<accession>A0A0L0P8W6</accession>
<dbReference type="Gene3D" id="3.90.550.10">
    <property type="entry name" value="Spore Coat Polysaccharide Biosynthesis Protein SpsA, Chain A"/>
    <property type="match status" value="1"/>
</dbReference>
<dbReference type="Pfam" id="PF25087">
    <property type="entry name" value="GMPPB_C"/>
    <property type="match status" value="1"/>
</dbReference>
<dbReference type="GO" id="GO:0004475">
    <property type="term" value="F:mannose-1-phosphate guanylyltransferase (GTP) activity"/>
    <property type="evidence" value="ECO:0007669"/>
    <property type="project" value="UniProtKB-EC"/>
</dbReference>
<dbReference type="Proteomes" id="UP000037122">
    <property type="component" value="Unassembled WGS sequence"/>
</dbReference>
<dbReference type="VEuPathDB" id="FungiDB:CJI97_002223"/>
<evidence type="ECO:0000256" key="4">
    <source>
        <dbReference type="ARBA" id="ARBA00047343"/>
    </source>
</evidence>
<evidence type="ECO:0000259" key="5">
    <source>
        <dbReference type="Pfam" id="PF00483"/>
    </source>
</evidence>
<dbReference type="InterPro" id="IPR050486">
    <property type="entry name" value="Mannose-1P_guanyltransferase"/>
</dbReference>
<dbReference type="SUPFAM" id="SSF53448">
    <property type="entry name" value="Nucleotide-diphospho-sugar transferases"/>
    <property type="match status" value="1"/>
</dbReference>
<feature type="domain" description="Nucleotidyl transferase" evidence="5">
    <location>
        <begin position="3"/>
        <end position="232"/>
    </location>
</feature>
<dbReference type="AlphaFoldDB" id="A0A0L0P8W6"/>
<dbReference type="Gene3D" id="2.160.10.10">
    <property type="entry name" value="Hexapeptide repeat proteins"/>
    <property type="match status" value="1"/>
</dbReference>
<protein>
    <recommendedName>
        <fullName evidence="3">mannose-1-phosphate guanylyltransferase</fullName>
        <ecNumber evidence="3">2.7.7.13</ecNumber>
    </recommendedName>
</protein>
<name>A0A0L0P8W6_CANAR</name>
<dbReference type="EC" id="2.7.7.13" evidence="3"/>
<evidence type="ECO:0000256" key="3">
    <source>
        <dbReference type="ARBA" id="ARBA00012387"/>
    </source>
</evidence>